<evidence type="ECO:0000256" key="3">
    <source>
        <dbReference type="ARBA" id="ARBA00008400"/>
    </source>
</evidence>
<evidence type="ECO:0000256" key="2">
    <source>
        <dbReference type="ARBA" id="ARBA00004687"/>
    </source>
</evidence>
<dbReference type="Pfam" id="PF01663">
    <property type="entry name" value="Phosphodiest"/>
    <property type="match status" value="1"/>
</dbReference>
<evidence type="ECO:0000256" key="11">
    <source>
        <dbReference type="ARBA" id="ARBA00023180"/>
    </source>
</evidence>
<dbReference type="OrthoDB" id="2748310at2759"/>
<dbReference type="GO" id="GO:0006506">
    <property type="term" value="P:GPI anchor biosynthetic process"/>
    <property type="evidence" value="ECO:0007669"/>
    <property type="project" value="UniProtKB-UniPathway"/>
</dbReference>
<evidence type="ECO:0000256" key="10">
    <source>
        <dbReference type="ARBA" id="ARBA00023136"/>
    </source>
</evidence>
<keyword evidence="9 14" id="KW-1133">Transmembrane helix</keyword>
<keyword evidence="5 14" id="KW-0337">GPI-anchor biosynthesis</keyword>
<dbReference type="RefSeq" id="XP_030990166.1">
    <property type="nucleotide sequence ID" value="XM_031132649.1"/>
</dbReference>
<feature type="transmembrane region" description="Helical" evidence="14">
    <location>
        <begin position="587"/>
        <end position="604"/>
    </location>
</feature>
<dbReference type="STRING" id="1093900.A0A507AFR8"/>
<dbReference type="PANTHER" id="PTHR12250">
    <property type="entry name" value="PHOSPHATIDYLINOSITOL GLYCAN, CLASS N"/>
    <property type="match status" value="1"/>
</dbReference>
<comment type="function">
    <text evidence="13 14">Ethanolamine phosphate transferase involved in glycosylphosphatidylinositol-anchor biosynthesis. Transfers ethanolamine phosphate to the first alpha-1,4-linked mannose of the glycosylphosphatidylinositol precursor of GPI-anchor.</text>
</comment>
<feature type="transmembrane region" description="Helical" evidence="14">
    <location>
        <begin position="919"/>
        <end position="942"/>
    </location>
</feature>
<evidence type="ECO:0000313" key="17">
    <source>
        <dbReference type="EMBL" id="TPX08455.1"/>
    </source>
</evidence>
<dbReference type="InterPro" id="IPR037671">
    <property type="entry name" value="PIGN_N"/>
</dbReference>
<evidence type="ECO:0000256" key="12">
    <source>
        <dbReference type="ARBA" id="ARBA00023316"/>
    </source>
</evidence>
<feature type="compositionally biased region" description="Basic residues" evidence="15">
    <location>
        <begin position="986"/>
        <end position="995"/>
    </location>
</feature>
<comment type="pathway">
    <text evidence="2 14">Glycolipid biosynthesis; glycosylphosphatidylinositol-anchor biosynthesis.</text>
</comment>
<dbReference type="GeneID" id="41977519"/>
<evidence type="ECO:0000256" key="8">
    <source>
        <dbReference type="ARBA" id="ARBA00022824"/>
    </source>
</evidence>
<keyword evidence="6 14" id="KW-0808">Transferase</keyword>
<keyword evidence="8 14" id="KW-0256">Endoplasmic reticulum</keyword>
<feature type="region of interest" description="Disordered" evidence="15">
    <location>
        <begin position="974"/>
        <end position="995"/>
    </location>
</feature>
<evidence type="ECO:0000256" key="5">
    <source>
        <dbReference type="ARBA" id="ARBA00022502"/>
    </source>
</evidence>
<keyword evidence="11" id="KW-0325">Glycoprotein</keyword>
<name>A0A507AFR8_9PEZI</name>
<dbReference type="FunCoup" id="A0A507AFR8">
    <property type="interactions" value="484"/>
</dbReference>
<evidence type="ECO:0000256" key="9">
    <source>
        <dbReference type="ARBA" id="ARBA00022989"/>
    </source>
</evidence>
<dbReference type="UniPathway" id="UPA00196"/>
<evidence type="ECO:0000256" key="15">
    <source>
        <dbReference type="SAM" id="MobiDB-lite"/>
    </source>
</evidence>
<keyword evidence="12" id="KW-0961">Cell wall biogenesis/degradation</keyword>
<feature type="transmembrane region" description="Helical" evidence="14">
    <location>
        <begin position="717"/>
        <end position="733"/>
    </location>
</feature>
<dbReference type="GO" id="GO:0005789">
    <property type="term" value="C:endoplasmic reticulum membrane"/>
    <property type="evidence" value="ECO:0007669"/>
    <property type="project" value="UniProtKB-SubCell"/>
</dbReference>
<feature type="transmembrane region" description="Helical" evidence="14">
    <location>
        <begin position="460"/>
        <end position="486"/>
    </location>
</feature>
<sequence>MVSYHRAIFMAIAVVFHIVYFFSIFDIYFVSPIVSGMRLFEVERQASAKAPADRLVLFVGDGLRADKAFQFHPEPHPKTDADLTPRPLAPFIRSRVLEHGTFGVSHTRVPTESRPGHVALIAGLYEDVSAVATGWKLNPVNFDSVFNRSRHTWSWGSPDILPMFQQGAVPGRVDALTYTAEDEDFTSDSTILDYWVFDHVKEMFAEAQKNQTLANALKQDKTVFFLHLLGLDTAGHGFRPYSKEYLNNLKVVDQGVKEVTELIEKFYGDDRTAFVFTADHGMTDMGSHGDGHPDNTRTPLVAWGSGIAKPRVFPGSVAPGHDEFSSDWHFDHVQRHDVEQAGIAALMAYLVGLEFPANSVGELPLPYLAAGIGEKAEASLVNAQGILEMYRVKEQLKATAQLRFRPFKPLSGSGTTADQRVAAIKALIRAGNFEEAIEESDALIKVALEGMRYLQTYDWLFLRVLITVGYLGWMAYALTTVIDLHVLHGRMQPKRTPAGIVAFSSVLVILYASFVVSRSPSSYYAYAFFPVFFWEEVYARRPSLLQGQKELLGQIKSAPEVLSFLFNAAIYIAVIESLALGYIHREIFTAIFIISAFWPTAYGLSFVREHLALVGLWFISCLSMSTFTLLAAVKVEDINLTVFGGALMTLVGILYLVFEDTLLAGTSSARKGVQQKNHITRTIVGVQIGLIVLATIVTRSSALSLQARLGLPRGNQIVGWLVLAISLAMPLAYRAQQNNHYLHRLMVIFLTFAPTFVILTISFEGLFYLAFSATLVAWVHLEHAVSELSTRKSASGVKAMAKTEKVSSPFRALGLQDARVALFFFILLQAAFFSTGNVASVSAFSLESVNRLFPVFDPVSQGALLMLKLMIPFALISANLGILNIRLGVAPSALFMLVMAISDILTLYFFWVVRDEGSWLEIGSTISHFAIASGMCVFLAMLEGVSAMFISGVEIEQQHGLVVEADTTVGKVSVEKSNGNSATPKSKSKSKSKKT</sequence>
<feature type="transmembrane region" description="Helical" evidence="14">
    <location>
        <begin position="745"/>
        <end position="761"/>
    </location>
</feature>
<dbReference type="InterPro" id="IPR002591">
    <property type="entry name" value="Phosphodiest/P_Trfase"/>
</dbReference>
<feature type="transmembrane region" description="Helical" evidence="14">
    <location>
        <begin position="863"/>
        <end position="882"/>
    </location>
</feature>
<evidence type="ECO:0000256" key="13">
    <source>
        <dbReference type="ARBA" id="ARBA00024850"/>
    </source>
</evidence>
<proteinExistence type="inferred from homology"/>
<dbReference type="CDD" id="cd16020">
    <property type="entry name" value="GPI_EPT_1"/>
    <property type="match status" value="1"/>
</dbReference>
<keyword evidence="10 14" id="KW-0472">Membrane</keyword>
<evidence type="ECO:0000259" key="16">
    <source>
        <dbReference type="Pfam" id="PF04987"/>
    </source>
</evidence>
<keyword evidence="7 14" id="KW-0812">Transmembrane</keyword>
<feature type="transmembrane region" description="Helical" evidence="14">
    <location>
        <begin position="894"/>
        <end position="913"/>
    </location>
</feature>
<evidence type="ECO:0000313" key="18">
    <source>
        <dbReference type="Proteomes" id="UP000319257"/>
    </source>
</evidence>
<comment type="caution">
    <text evidence="17">The sequence shown here is derived from an EMBL/GenBank/DDBJ whole genome shotgun (WGS) entry which is preliminary data.</text>
</comment>
<evidence type="ECO:0000256" key="6">
    <source>
        <dbReference type="ARBA" id="ARBA00022679"/>
    </source>
</evidence>
<evidence type="ECO:0000256" key="4">
    <source>
        <dbReference type="ARBA" id="ARBA00020831"/>
    </source>
</evidence>
<reference evidence="17 18" key="1">
    <citation type="submission" date="2019-06" db="EMBL/GenBank/DDBJ databases">
        <title>Draft genome sequence of the filamentous fungus Phialemoniopsis curvata isolated from diesel fuel.</title>
        <authorList>
            <person name="Varaljay V.A."/>
            <person name="Lyon W.J."/>
            <person name="Crouch A.L."/>
            <person name="Drake C.E."/>
            <person name="Hollomon J.M."/>
            <person name="Nadeau L.J."/>
            <person name="Nunn H.S."/>
            <person name="Stevenson B.S."/>
            <person name="Bojanowski C.L."/>
            <person name="Crookes-Goodson W.J."/>
        </authorList>
    </citation>
    <scope>NUCLEOTIDE SEQUENCE [LARGE SCALE GENOMIC DNA]</scope>
    <source>
        <strain evidence="17 18">D216</strain>
    </source>
</reference>
<feature type="transmembrane region" description="Helical" evidence="14">
    <location>
        <begin position="638"/>
        <end position="658"/>
    </location>
</feature>
<comment type="subcellular location">
    <subcellularLocation>
        <location evidence="1 14">Endoplasmic reticulum membrane</location>
        <topology evidence="1 14">Multi-pass membrane protein</topology>
    </subcellularLocation>
</comment>
<dbReference type="AlphaFoldDB" id="A0A507AFR8"/>
<organism evidence="17 18">
    <name type="scientific">Thyridium curvatum</name>
    <dbReference type="NCBI Taxonomy" id="1093900"/>
    <lineage>
        <taxon>Eukaryota</taxon>
        <taxon>Fungi</taxon>
        <taxon>Dikarya</taxon>
        <taxon>Ascomycota</taxon>
        <taxon>Pezizomycotina</taxon>
        <taxon>Sordariomycetes</taxon>
        <taxon>Sordariomycetidae</taxon>
        <taxon>Thyridiales</taxon>
        <taxon>Thyridiaceae</taxon>
        <taxon>Thyridium</taxon>
    </lineage>
</organism>
<dbReference type="FunFam" id="3.40.720.10:FF:000015">
    <property type="entry name" value="GPI ethanolamine phosphate transferase 1"/>
    <property type="match status" value="1"/>
</dbReference>
<feature type="transmembrane region" description="Helical" evidence="14">
    <location>
        <begin position="7"/>
        <end position="30"/>
    </location>
</feature>
<dbReference type="Gene3D" id="3.40.720.10">
    <property type="entry name" value="Alkaline Phosphatase, subunit A"/>
    <property type="match status" value="1"/>
</dbReference>
<evidence type="ECO:0000256" key="14">
    <source>
        <dbReference type="RuleBase" id="RU367138"/>
    </source>
</evidence>
<feature type="domain" description="GPI ethanolamine phosphate transferase 1 C-terminal" evidence="16">
    <location>
        <begin position="449"/>
        <end position="918"/>
    </location>
</feature>
<accession>A0A507AFR8</accession>
<comment type="similarity">
    <text evidence="3 14">Belongs to the PIGG/PIGN/PIGO family. PIGN subfamily.</text>
</comment>
<feature type="transmembrane region" description="Helical" evidence="14">
    <location>
        <begin position="561"/>
        <end position="581"/>
    </location>
</feature>
<evidence type="ECO:0000256" key="7">
    <source>
        <dbReference type="ARBA" id="ARBA00022692"/>
    </source>
</evidence>
<dbReference type="EC" id="2.-.-.-" evidence="14"/>
<feature type="compositionally biased region" description="Polar residues" evidence="15">
    <location>
        <begin position="975"/>
        <end position="984"/>
    </location>
</feature>
<dbReference type="EMBL" id="SKBQ01000078">
    <property type="protein sequence ID" value="TPX08455.1"/>
    <property type="molecule type" value="Genomic_DNA"/>
</dbReference>
<dbReference type="Proteomes" id="UP000319257">
    <property type="component" value="Unassembled WGS sequence"/>
</dbReference>
<gene>
    <name evidence="17" type="ORF">E0L32_010072</name>
</gene>
<evidence type="ECO:0000256" key="1">
    <source>
        <dbReference type="ARBA" id="ARBA00004477"/>
    </source>
</evidence>
<dbReference type="GO" id="GO:0051377">
    <property type="term" value="F:mannose-ethanolamine phosphotransferase activity"/>
    <property type="evidence" value="ECO:0007669"/>
    <property type="project" value="UniProtKB-UniRule"/>
</dbReference>
<feature type="transmembrane region" description="Helical" evidence="14">
    <location>
        <begin position="679"/>
        <end position="697"/>
    </location>
</feature>
<keyword evidence="18" id="KW-1185">Reference proteome</keyword>
<dbReference type="InParanoid" id="A0A507AFR8"/>
<protein>
    <recommendedName>
        <fullName evidence="4 14">GPI ethanolamine phosphate transferase 1</fullName>
        <ecNumber evidence="14">2.-.-.-</ecNumber>
    </recommendedName>
</protein>
<dbReference type="GO" id="GO:0071555">
    <property type="term" value="P:cell wall organization"/>
    <property type="evidence" value="ECO:0007669"/>
    <property type="project" value="UniProtKB-KW"/>
</dbReference>
<dbReference type="SUPFAM" id="SSF53649">
    <property type="entry name" value="Alkaline phosphatase-like"/>
    <property type="match status" value="1"/>
</dbReference>
<feature type="transmembrane region" description="Helical" evidence="14">
    <location>
        <begin position="611"/>
        <end position="632"/>
    </location>
</feature>
<dbReference type="PANTHER" id="PTHR12250:SF0">
    <property type="entry name" value="GPI ETHANOLAMINE PHOSPHATE TRANSFERASE 1"/>
    <property type="match status" value="1"/>
</dbReference>
<dbReference type="InterPro" id="IPR007070">
    <property type="entry name" value="GPI_EtnP_transferase_1"/>
</dbReference>
<dbReference type="InterPro" id="IPR017850">
    <property type="entry name" value="Alkaline_phosphatase_core_sf"/>
</dbReference>
<feature type="transmembrane region" description="Helical" evidence="14">
    <location>
        <begin position="820"/>
        <end position="843"/>
    </location>
</feature>
<dbReference type="InterPro" id="IPR017852">
    <property type="entry name" value="GPI_EtnP_transferase_1_C"/>
</dbReference>
<dbReference type="Pfam" id="PF04987">
    <property type="entry name" value="PigN"/>
    <property type="match status" value="1"/>
</dbReference>
<feature type="transmembrane region" description="Helical" evidence="14">
    <location>
        <begin position="498"/>
        <end position="517"/>
    </location>
</feature>